<comment type="similarity">
    <text evidence="15">Belongs to the polysaccharide monooxygenase AA14 family.</text>
</comment>
<keyword evidence="4" id="KW-0964">Secreted</keyword>
<gene>
    <name evidence="18" type="ORF">AAF712_015340</name>
</gene>
<comment type="cofactor">
    <cofactor evidence="1">
        <name>Cu(2+)</name>
        <dbReference type="ChEBI" id="CHEBI:29036"/>
    </cofactor>
</comment>
<evidence type="ECO:0000256" key="15">
    <source>
        <dbReference type="ARBA" id="ARBA00046340"/>
    </source>
</evidence>
<evidence type="ECO:0000256" key="8">
    <source>
        <dbReference type="ARBA" id="ARBA00022989"/>
    </source>
</evidence>
<evidence type="ECO:0000256" key="3">
    <source>
        <dbReference type="ARBA" id="ARBA00004613"/>
    </source>
</evidence>
<proteinExistence type="inferred from homology"/>
<evidence type="ECO:0000256" key="14">
    <source>
        <dbReference type="ARBA" id="ARBA00023180"/>
    </source>
</evidence>
<comment type="subcellular location">
    <subcellularLocation>
        <location evidence="2">Membrane</location>
        <topology evidence="2">Single-pass membrane protein</topology>
    </subcellularLocation>
    <subcellularLocation>
        <location evidence="3">Secreted</location>
    </subcellularLocation>
</comment>
<comment type="caution">
    <text evidence="18">The sequence shown here is derived from an EMBL/GenBank/DDBJ whole genome shotgun (WGS) entry which is preliminary data.</text>
</comment>
<evidence type="ECO:0000256" key="7">
    <source>
        <dbReference type="ARBA" id="ARBA00022729"/>
    </source>
</evidence>
<evidence type="ECO:0000256" key="17">
    <source>
        <dbReference type="SAM" id="Phobius"/>
    </source>
</evidence>
<evidence type="ECO:0000256" key="13">
    <source>
        <dbReference type="ARBA" id="ARBA00023157"/>
    </source>
</evidence>
<evidence type="ECO:0000256" key="10">
    <source>
        <dbReference type="ARBA" id="ARBA00023008"/>
    </source>
</evidence>
<evidence type="ECO:0000256" key="1">
    <source>
        <dbReference type="ARBA" id="ARBA00001973"/>
    </source>
</evidence>
<keyword evidence="6" id="KW-0479">Metal-binding</keyword>
<feature type="compositionally biased region" description="Basic and acidic residues" evidence="16">
    <location>
        <begin position="234"/>
        <end position="249"/>
    </location>
</feature>
<name>A0ABR2ZAM7_9AGAR</name>
<keyword evidence="12 17" id="KW-0472">Membrane</keyword>
<feature type="transmembrane region" description="Helical" evidence="17">
    <location>
        <begin position="107"/>
        <end position="130"/>
    </location>
</feature>
<evidence type="ECO:0000256" key="12">
    <source>
        <dbReference type="ARBA" id="ARBA00023136"/>
    </source>
</evidence>
<dbReference type="InterPro" id="IPR054497">
    <property type="entry name" value="LPMO_AA14"/>
</dbReference>
<feature type="region of interest" description="Disordered" evidence="16">
    <location>
        <begin position="161"/>
        <end position="299"/>
    </location>
</feature>
<feature type="non-terminal residue" evidence="18">
    <location>
        <position position="1"/>
    </location>
</feature>
<feature type="compositionally biased region" description="Polar residues" evidence="16">
    <location>
        <begin position="252"/>
        <end position="264"/>
    </location>
</feature>
<keyword evidence="10" id="KW-0186">Copper</keyword>
<feature type="compositionally biased region" description="Low complexity" evidence="16">
    <location>
        <begin position="181"/>
        <end position="194"/>
    </location>
</feature>
<dbReference type="PANTHER" id="PTHR15549">
    <property type="entry name" value="PAIRED IMMUNOGLOBULIN-LIKE TYPE 2 RECEPTOR"/>
    <property type="match status" value="1"/>
</dbReference>
<evidence type="ECO:0000313" key="19">
    <source>
        <dbReference type="Proteomes" id="UP001437256"/>
    </source>
</evidence>
<keyword evidence="7" id="KW-0732">Signal</keyword>
<organism evidence="18 19">
    <name type="scientific">Marasmius tenuissimus</name>
    <dbReference type="NCBI Taxonomy" id="585030"/>
    <lineage>
        <taxon>Eukaryota</taxon>
        <taxon>Fungi</taxon>
        <taxon>Dikarya</taxon>
        <taxon>Basidiomycota</taxon>
        <taxon>Agaricomycotina</taxon>
        <taxon>Agaricomycetes</taxon>
        <taxon>Agaricomycetidae</taxon>
        <taxon>Agaricales</taxon>
        <taxon>Marasmiineae</taxon>
        <taxon>Marasmiaceae</taxon>
        <taxon>Marasmius</taxon>
    </lineage>
</organism>
<sequence>CGEPDIYMQPFRCRVTGTPGYTPLSPAKAPAYCLANPSSCMSGAKQMIFWNQAEGNNVEGSASPGYNTGMGWAPGRQTDIFTNETSTTNTGGNESSNSSSKGISSGAIAGIVIGVVTLSIILTLIFYFCVYRRRRESSSRSGDVGECKITPRNEADIINPFVAPLNSGKQGTSVVSSSMDPTTPTGSGLTSSRPGYHRKNISQTTTTSTHPFSSSGSYDPPSSSSDHVPVGTKLQRERDRQVVEREAERPAVNQQDENTEQGEQSPVPERHVDGGPVDGSALERRGSGRLPPAYADIPR</sequence>
<evidence type="ECO:0000256" key="4">
    <source>
        <dbReference type="ARBA" id="ARBA00022525"/>
    </source>
</evidence>
<keyword evidence="5 17" id="KW-0812">Transmembrane</keyword>
<evidence type="ECO:0000256" key="9">
    <source>
        <dbReference type="ARBA" id="ARBA00023002"/>
    </source>
</evidence>
<evidence type="ECO:0000256" key="2">
    <source>
        <dbReference type="ARBA" id="ARBA00004167"/>
    </source>
</evidence>
<dbReference type="EMBL" id="JBBXMP010000389">
    <property type="protein sequence ID" value="KAL0058004.1"/>
    <property type="molecule type" value="Genomic_DNA"/>
</dbReference>
<evidence type="ECO:0000256" key="16">
    <source>
        <dbReference type="SAM" id="MobiDB-lite"/>
    </source>
</evidence>
<evidence type="ECO:0000256" key="5">
    <source>
        <dbReference type="ARBA" id="ARBA00022692"/>
    </source>
</evidence>
<keyword evidence="13" id="KW-1015">Disulfide bond</keyword>
<evidence type="ECO:0000256" key="6">
    <source>
        <dbReference type="ARBA" id="ARBA00022723"/>
    </source>
</evidence>
<dbReference type="Proteomes" id="UP001437256">
    <property type="component" value="Unassembled WGS sequence"/>
</dbReference>
<dbReference type="Pfam" id="PF22810">
    <property type="entry name" value="LPMO_AA14"/>
    <property type="match status" value="1"/>
</dbReference>
<keyword evidence="11" id="KW-0503">Monooxygenase</keyword>
<protein>
    <submittedName>
        <fullName evidence="18">Uncharacterized protein</fullName>
    </submittedName>
</protein>
<evidence type="ECO:0000256" key="11">
    <source>
        <dbReference type="ARBA" id="ARBA00023033"/>
    </source>
</evidence>
<feature type="compositionally biased region" description="Low complexity" evidence="16">
    <location>
        <begin position="82"/>
        <end position="101"/>
    </location>
</feature>
<evidence type="ECO:0000313" key="18">
    <source>
        <dbReference type="EMBL" id="KAL0058004.1"/>
    </source>
</evidence>
<reference evidence="18 19" key="1">
    <citation type="submission" date="2024-05" db="EMBL/GenBank/DDBJ databases">
        <title>A draft genome resource for the thread blight pathogen Marasmius tenuissimus strain MS-2.</title>
        <authorList>
            <person name="Yulfo-Soto G.E."/>
            <person name="Baruah I.K."/>
            <person name="Amoako-Attah I."/>
            <person name="Bukari Y."/>
            <person name="Meinhardt L.W."/>
            <person name="Bailey B.A."/>
            <person name="Cohen S.P."/>
        </authorList>
    </citation>
    <scope>NUCLEOTIDE SEQUENCE [LARGE SCALE GENOMIC DNA]</scope>
    <source>
        <strain evidence="18 19">MS-2</strain>
    </source>
</reference>
<keyword evidence="8 17" id="KW-1133">Transmembrane helix</keyword>
<accession>A0ABR2ZAM7</accession>
<keyword evidence="9" id="KW-0560">Oxidoreductase</keyword>
<feature type="compositionally biased region" description="Polar residues" evidence="16">
    <location>
        <begin position="167"/>
        <end position="180"/>
    </location>
</feature>
<feature type="region of interest" description="Disordered" evidence="16">
    <location>
        <begin position="77"/>
        <end position="101"/>
    </location>
</feature>
<dbReference type="InterPro" id="IPR051694">
    <property type="entry name" value="Immunoregulatory_rcpt-like"/>
</dbReference>
<feature type="compositionally biased region" description="Low complexity" evidence="16">
    <location>
        <begin position="202"/>
        <end position="226"/>
    </location>
</feature>
<keyword evidence="14" id="KW-0325">Glycoprotein</keyword>
<keyword evidence="19" id="KW-1185">Reference proteome</keyword>